<dbReference type="EMBL" id="BSNN01000002">
    <property type="protein sequence ID" value="GLQ34058.1"/>
    <property type="molecule type" value="Genomic_DNA"/>
</dbReference>
<comment type="caution">
    <text evidence="1">The sequence shown here is derived from an EMBL/GenBank/DDBJ whole genome shotgun (WGS) entry which is preliminary data.</text>
</comment>
<protein>
    <recommendedName>
        <fullName evidence="3">Phage tail assembly chaperone</fullName>
    </recommendedName>
</protein>
<dbReference type="InterPro" id="IPR011739">
    <property type="entry name" value="GTA_rcc01693"/>
</dbReference>
<dbReference type="RefSeq" id="WP_284375587.1">
    <property type="nucleotide sequence ID" value="NZ_BSNN01000002.1"/>
</dbReference>
<reference evidence="2" key="1">
    <citation type="journal article" date="2019" name="Int. J. Syst. Evol. Microbiol.">
        <title>The Global Catalogue of Microorganisms (GCM) 10K type strain sequencing project: providing services to taxonomists for standard genome sequencing and annotation.</title>
        <authorList>
            <consortium name="The Broad Institute Genomics Platform"/>
            <consortium name="The Broad Institute Genome Sequencing Center for Infectious Disease"/>
            <person name="Wu L."/>
            <person name="Ma J."/>
        </authorList>
    </citation>
    <scope>NUCLEOTIDE SEQUENCE [LARGE SCALE GENOMIC DNA]</scope>
    <source>
        <strain evidence="2">NBRC 110140</strain>
    </source>
</reference>
<evidence type="ECO:0000313" key="1">
    <source>
        <dbReference type="EMBL" id="GLQ34058.1"/>
    </source>
</evidence>
<dbReference type="Proteomes" id="UP001156694">
    <property type="component" value="Unassembled WGS sequence"/>
</dbReference>
<sequence>MSKLDWPELMGLGLHQLGLSTDEFWRLTPHELLIKLGKTNLQSAGLSRSGLEALIHKYPDTETRSDHG</sequence>
<dbReference type="NCBIfam" id="TIGR02216">
    <property type="entry name" value="phage_TIGR02216"/>
    <property type="match status" value="1"/>
</dbReference>
<evidence type="ECO:0000313" key="2">
    <source>
        <dbReference type="Proteomes" id="UP001156694"/>
    </source>
</evidence>
<dbReference type="InterPro" id="IPR019056">
    <property type="entry name" value="Phage_TAC_6"/>
</dbReference>
<name>A0ABQ5VRL6_9RHOB</name>
<dbReference type="Pfam" id="PF09550">
    <property type="entry name" value="Phage_TAC_6"/>
    <property type="match status" value="1"/>
</dbReference>
<gene>
    <name evidence="1" type="ORF">GCM10007939_03410</name>
</gene>
<keyword evidence="2" id="KW-1185">Reference proteome</keyword>
<proteinExistence type="predicted"/>
<organism evidence="1 2">
    <name type="scientific">Amylibacter marinus</name>
    <dbReference type="NCBI Taxonomy" id="1475483"/>
    <lineage>
        <taxon>Bacteria</taxon>
        <taxon>Pseudomonadati</taxon>
        <taxon>Pseudomonadota</taxon>
        <taxon>Alphaproteobacteria</taxon>
        <taxon>Rhodobacterales</taxon>
        <taxon>Paracoccaceae</taxon>
        <taxon>Amylibacter</taxon>
    </lineage>
</organism>
<accession>A0ABQ5VRL6</accession>
<evidence type="ECO:0008006" key="3">
    <source>
        <dbReference type="Google" id="ProtNLM"/>
    </source>
</evidence>